<name>A0ABX1QAI2_9RHOO</name>
<gene>
    <name evidence="3" type="ORF">GPA25_06475</name>
</gene>
<comment type="caution">
    <text evidence="3">The sequence shown here is derived from an EMBL/GenBank/DDBJ whole genome shotgun (WGS) entry which is preliminary data.</text>
</comment>
<dbReference type="CDD" id="cd08894">
    <property type="entry name" value="SRPBCC_CalC_Aha1-like_1"/>
    <property type="match status" value="1"/>
</dbReference>
<accession>A0ABX1QAI2</accession>
<evidence type="ECO:0000313" key="4">
    <source>
        <dbReference type="Proteomes" id="UP000648984"/>
    </source>
</evidence>
<dbReference type="InterPro" id="IPR013538">
    <property type="entry name" value="ASHA1/2-like_C"/>
</dbReference>
<organism evidence="3 4">
    <name type="scientific">Aromatoleum diolicum</name>
    <dbReference type="NCBI Taxonomy" id="75796"/>
    <lineage>
        <taxon>Bacteria</taxon>
        <taxon>Pseudomonadati</taxon>
        <taxon>Pseudomonadota</taxon>
        <taxon>Betaproteobacteria</taxon>
        <taxon>Rhodocyclales</taxon>
        <taxon>Rhodocyclaceae</taxon>
        <taxon>Aromatoleum</taxon>
    </lineage>
</organism>
<sequence>MNEKPAAKAESTADREFVHSRVIDAPRERVFKAFSDPAHLARWWGPNGFSSTFHEFDFRAGGTWRFVMHGPDGTDYPNESVFMEVLAPERIVFEHFSGHHFEMTITLAAQGAQTVVGWRQVFDTAAERQRIAKFVTEANEQNLDRLAAEVRNVA</sequence>
<dbReference type="EMBL" id="WTVQ01000008">
    <property type="protein sequence ID" value="NMG74402.1"/>
    <property type="molecule type" value="Genomic_DNA"/>
</dbReference>
<dbReference type="Pfam" id="PF08327">
    <property type="entry name" value="AHSA1"/>
    <property type="match status" value="1"/>
</dbReference>
<reference evidence="3 4" key="1">
    <citation type="submission" date="2019-12" db="EMBL/GenBank/DDBJ databases">
        <title>Comparative genomics gives insights into the taxonomy of the Azoarcus-Aromatoleum group and reveals separate origins of nif in the plant-associated Azoarcus and non-plant-associated Aromatoleum sub-groups.</title>
        <authorList>
            <person name="Lafos M."/>
            <person name="Maluk M."/>
            <person name="Batista M."/>
            <person name="Junghare M."/>
            <person name="Carmona M."/>
            <person name="Faoro H."/>
            <person name="Cruz L.M."/>
            <person name="Battistoni F."/>
            <person name="De Souza E."/>
            <person name="Pedrosa F."/>
            <person name="Chen W.-M."/>
            <person name="Poole P.S."/>
            <person name="Dixon R.A."/>
            <person name="James E.K."/>
        </authorList>
    </citation>
    <scope>NUCLEOTIDE SEQUENCE [LARGE SCALE GENOMIC DNA]</scope>
    <source>
        <strain evidence="3 4">22Lin</strain>
    </source>
</reference>
<evidence type="ECO:0000313" key="3">
    <source>
        <dbReference type="EMBL" id="NMG74402.1"/>
    </source>
</evidence>
<protein>
    <submittedName>
        <fullName evidence="3">Polyketide cyclase</fullName>
    </submittedName>
</protein>
<feature type="domain" description="Activator of Hsp90 ATPase homologue 1/2-like C-terminal" evidence="2">
    <location>
        <begin position="24"/>
        <end position="150"/>
    </location>
</feature>
<dbReference type="Proteomes" id="UP000648984">
    <property type="component" value="Unassembled WGS sequence"/>
</dbReference>
<dbReference type="InterPro" id="IPR023393">
    <property type="entry name" value="START-like_dom_sf"/>
</dbReference>
<comment type="similarity">
    <text evidence="1">Belongs to the AHA1 family.</text>
</comment>
<keyword evidence="4" id="KW-1185">Reference proteome</keyword>
<dbReference type="Gene3D" id="3.30.530.20">
    <property type="match status" value="1"/>
</dbReference>
<dbReference type="SUPFAM" id="SSF55961">
    <property type="entry name" value="Bet v1-like"/>
    <property type="match status" value="1"/>
</dbReference>
<evidence type="ECO:0000256" key="1">
    <source>
        <dbReference type="ARBA" id="ARBA00006817"/>
    </source>
</evidence>
<proteinExistence type="inferred from homology"/>
<evidence type="ECO:0000259" key="2">
    <source>
        <dbReference type="Pfam" id="PF08327"/>
    </source>
</evidence>
<dbReference type="RefSeq" id="WP_169259558.1">
    <property type="nucleotide sequence ID" value="NZ_WTVQ01000008.1"/>
</dbReference>